<reference evidence="3" key="1">
    <citation type="submission" date="2021-01" db="EMBL/GenBank/DDBJ databases">
        <authorList>
            <person name="Kaushik A."/>
        </authorList>
    </citation>
    <scope>NUCLEOTIDE SEQUENCE</scope>
    <source>
        <strain evidence="3">AG1-1C</strain>
    </source>
</reference>
<dbReference type="Pfam" id="PF12937">
    <property type="entry name" value="F-box-like"/>
    <property type="match status" value="1"/>
</dbReference>
<dbReference type="SUPFAM" id="SSF81383">
    <property type="entry name" value="F-box domain"/>
    <property type="match status" value="1"/>
</dbReference>
<dbReference type="InterPro" id="IPR036047">
    <property type="entry name" value="F-box-like_dom_sf"/>
</dbReference>
<organism evidence="3 4">
    <name type="scientific">Rhizoctonia solani</name>
    <dbReference type="NCBI Taxonomy" id="456999"/>
    <lineage>
        <taxon>Eukaryota</taxon>
        <taxon>Fungi</taxon>
        <taxon>Dikarya</taxon>
        <taxon>Basidiomycota</taxon>
        <taxon>Agaricomycotina</taxon>
        <taxon>Agaricomycetes</taxon>
        <taxon>Cantharellales</taxon>
        <taxon>Ceratobasidiaceae</taxon>
        <taxon>Rhizoctonia</taxon>
    </lineage>
</organism>
<dbReference type="PANTHER" id="PTHR38926">
    <property type="entry name" value="F-BOX DOMAIN CONTAINING PROTEIN, EXPRESSED"/>
    <property type="match status" value="1"/>
</dbReference>
<proteinExistence type="predicted"/>
<name>A0A8H2ZWG3_9AGAM</name>
<accession>A0A8H2ZWG3</accession>
<dbReference type="SUPFAM" id="SSF52058">
    <property type="entry name" value="L domain-like"/>
    <property type="match status" value="1"/>
</dbReference>
<evidence type="ECO:0000256" key="1">
    <source>
        <dbReference type="SAM" id="MobiDB-lite"/>
    </source>
</evidence>
<dbReference type="InterPro" id="IPR032675">
    <property type="entry name" value="LRR_dom_sf"/>
</dbReference>
<comment type="caution">
    <text evidence="3">The sequence shown here is derived from an EMBL/GenBank/DDBJ whole genome shotgun (WGS) entry which is preliminary data.</text>
</comment>
<dbReference type="InterPro" id="IPR001810">
    <property type="entry name" value="F-box_dom"/>
</dbReference>
<dbReference type="Gene3D" id="1.20.1280.50">
    <property type="match status" value="1"/>
</dbReference>
<evidence type="ECO:0000313" key="3">
    <source>
        <dbReference type="EMBL" id="CAE6362527.1"/>
    </source>
</evidence>
<evidence type="ECO:0000313" key="4">
    <source>
        <dbReference type="Proteomes" id="UP000663846"/>
    </source>
</evidence>
<dbReference type="EMBL" id="CAJMWS010000100">
    <property type="protein sequence ID" value="CAE6362527.1"/>
    <property type="molecule type" value="Genomic_DNA"/>
</dbReference>
<evidence type="ECO:0000259" key="2">
    <source>
        <dbReference type="Pfam" id="PF12937"/>
    </source>
</evidence>
<sequence>MAELAIHQGTNDQIYHLGLSLPMVSLTRSQSNVLNINVLPPELLSYIFVFGEQAERFTRTKRHPQHVRFPDLVSQVCRRWRTVALDDPVLWTRITIKHPGQREVATRYLDRSGPTNMLEIEIEMRSEFWNRVEISPTDWITQREYTYDLLEFLKTIGATPGRWRTLSIWARQPEPLFEVVGFLHRHITPALQYVSLKWASKSMQHNEESRALNGMEASLRSLVISGPSAPNLRHVELTSVPLPFVLERPSPLFTGLTSLSLTAATQLNSIAKLNTLLRGNPHLESLYLRSEPDELDTAYSNFLDRFSHTTCVPLPLLRSLSIKSAYSSDWILDTLKAIQAPNLETFVLATELYADYPGGTTDAELSLLNYLSGGSPNGGVGGPTGGSKTTSIYPLLRELDVSRVSCHSGGKTMMTLLSSFASVTCLSIVSHQTNCLGRLPWVLPKLEVLRLNGLPCSDLGNILRRRAALGHPISSMELQGYQSWNQEARYAFLSAVPEGIVVTECPELQGISDDDASEVDNWEDEIDDGLEAYFSTEDEWEGAEFNPSDNNLAHEDQEEHSQEEEEYQNSDGYSEALGDLHLPAPWIDEDIGLGDMYDFDDSGDPYAGYYDDFDLFATGVYFDGYYGYGEWEEDVAQFSEGSEGGYSDDHGYDDYNYDQDHGHYYGHDDYIDNLYNDDGDAYEVDF</sequence>
<feature type="domain" description="F-box" evidence="2">
    <location>
        <begin position="36"/>
        <end position="96"/>
    </location>
</feature>
<gene>
    <name evidence="3" type="ORF">RDB_LOCUS19766</name>
</gene>
<dbReference type="Gene3D" id="3.80.10.10">
    <property type="entry name" value="Ribonuclease Inhibitor"/>
    <property type="match status" value="1"/>
</dbReference>
<dbReference type="PANTHER" id="PTHR38926:SF72">
    <property type="entry name" value="IM:7136021-RELATED"/>
    <property type="match status" value="1"/>
</dbReference>
<feature type="region of interest" description="Disordered" evidence="1">
    <location>
        <begin position="544"/>
        <end position="575"/>
    </location>
</feature>
<dbReference type="Proteomes" id="UP000663846">
    <property type="component" value="Unassembled WGS sequence"/>
</dbReference>
<dbReference type="AlphaFoldDB" id="A0A8H2ZWG3"/>
<protein>
    <recommendedName>
        <fullName evidence="2">F-box domain-containing protein</fullName>
    </recommendedName>
</protein>